<accession>A0A846MRW4</accession>
<proteinExistence type="predicted"/>
<dbReference type="Pfam" id="PF12697">
    <property type="entry name" value="Abhydrolase_6"/>
    <property type="match status" value="1"/>
</dbReference>
<sequence length="436" mass="50366">MRLLPKASVVLLIAGFCLFAFWAYAQVLPRRPFIGLDLRWSSEEELLVVERVHRGSAAERADLQPGDRLLSLDEVPLQSYGQLLEMISKHRKPGDKIRLTIQRNGQTLVKKLRLGEYPREHAADFDIDYREVFTPEGRLRCIVTIPRVPKPVPTVFFIQGIACQSIDNPFDTERASTQLLYELTRRGMATVRVEKFGIGDSEGPNCMEVDFNTERRAFLLALQQLKKYDFVDSTQVILLGHSVGGIIAVQIANKETVKGIVVYGTIGRRWTDYLLESRRRLSMMRGKAEAEMDEYLTGINRCNVQYFMLHQPKEEVAATNPAYERYLRLFDIRSDNYWFQLQEVNVPDEWSHYDSFVLSLWGEFDMASLEEDHRMIAHIVEKRNPGKAVFMRVPQADHGMRWATSHREVVAPYNPLIGYIVAQWIQSIIQNPWQSE</sequence>
<evidence type="ECO:0000313" key="2">
    <source>
        <dbReference type="EMBL" id="NIK74090.1"/>
    </source>
</evidence>
<dbReference type="PANTHER" id="PTHR43265:SF1">
    <property type="entry name" value="ESTERASE ESTD"/>
    <property type="match status" value="1"/>
</dbReference>
<protein>
    <recommendedName>
        <fullName evidence="1">PDZ domain-containing protein</fullName>
    </recommendedName>
</protein>
<dbReference type="InterPro" id="IPR001478">
    <property type="entry name" value="PDZ"/>
</dbReference>
<dbReference type="InterPro" id="IPR036034">
    <property type="entry name" value="PDZ_sf"/>
</dbReference>
<name>A0A846MRW4_9BACT</name>
<organism evidence="2 3">
    <name type="scientific">Thermonema lapsum</name>
    <dbReference type="NCBI Taxonomy" id="28195"/>
    <lineage>
        <taxon>Bacteria</taxon>
        <taxon>Pseudomonadati</taxon>
        <taxon>Bacteroidota</taxon>
        <taxon>Cytophagia</taxon>
        <taxon>Cytophagales</taxon>
        <taxon>Thermonemataceae</taxon>
        <taxon>Thermonema</taxon>
    </lineage>
</organism>
<gene>
    <name evidence="2" type="ORF">FHS56_001603</name>
</gene>
<dbReference type="SUPFAM" id="SSF50156">
    <property type="entry name" value="PDZ domain-like"/>
    <property type="match status" value="1"/>
</dbReference>
<feature type="domain" description="PDZ" evidence="1">
    <location>
        <begin position="34"/>
        <end position="105"/>
    </location>
</feature>
<dbReference type="Gene3D" id="2.30.42.10">
    <property type="match status" value="1"/>
</dbReference>
<comment type="caution">
    <text evidence="2">The sequence shown here is derived from an EMBL/GenBank/DDBJ whole genome shotgun (WGS) entry which is preliminary data.</text>
</comment>
<evidence type="ECO:0000259" key="1">
    <source>
        <dbReference type="PROSITE" id="PS50106"/>
    </source>
</evidence>
<dbReference type="GO" id="GO:0052689">
    <property type="term" value="F:carboxylic ester hydrolase activity"/>
    <property type="evidence" value="ECO:0007669"/>
    <property type="project" value="TreeGrafter"/>
</dbReference>
<dbReference type="AlphaFoldDB" id="A0A846MRW4"/>
<dbReference type="Pfam" id="PF13180">
    <property type="entry name" value="PDZ_2"/>
    <property type="match status" value="1"/>
</dbReference>
<dbReference type="InterPro" id="IPR029058">
    <property type="entry name" value="AB_hydrolase_fold"/>
</dbReference>
<dbReference type="PROSITE" id="PS50106">
    <property type="entry name" value="PDZ"/>
    <property type="match status" value="1"/>
</dbReference>
<dbReference type="SUPFAM" id="SSF53474">
    <property type="entry name" value="alpha/beta-Hydrolases"/>
    <property type="match status" value="1"/>
</dbReference>
<dbReference type="RefSeq" id="WP_166919433.1">
    <property type="nucleotide sequence ID" value="NZ_JAASRN010000002.1"/>
</dbReference>
<dbReference type="Gene3D" id="3.40.50.1820">
    <property type="entry name" value="alpha/beta hydrolase"/>
    <property type="match status" value="1"/>
</dbReference>
<dbReference type="SMART" id="SM00228">
    <property type="entry name" value="PDZ"/>
    <property type="match status" value="1"/>
</dbReference>
<reference evidence="2 3" key="1">
    <citation type="submission" date="2020-03" db="EMBL/GenBank/DDBJ databases">
        <title>Genomic Encyclopedia of Type Strains, Phase IV (KMG-IV): sequencing the most valuable type-strain genomes for metagenomic binning, comparative biology and taxonomic classification.</title>
        <authorList>
            <person name="Goeker M."/>
        </authorList>
    </citation>
    <scope>NUCLEOTIDE SEQUENCE [LARGE SCALE GENOMIC DNA]</scope>
    <source>
        <strain evidence="2 3">DSM 5718</strain>
    </source>
</reference>
<dbReference type="InterPro" id="IPR000073">
    <property type="entry name" value="AB_hydrolase_1"/>
</dbReference>
<evidence type="ECO:0000313" key="3">
    <source>
        <dbReference type="Proteomes" id="UP000537126"/>
    </source>
</evidence>
<dbReference type="EMBL" id="JAASRN010000002">
    <property type="protein sequence ID" value="NIK74090.1"/>
    <property type="molecule type" value="Genomic_DNA"/>
</dbReference>
<dbReference type="Proteomes" id="UP000537126">
    <property type="component" value="Unassembled WGS sequence"/>
</dbReference>
<keyword evidence="3" id="KW-1185">Reference proteome</keyword>
<dbReference type="PANTHER" id="PTHR43265">
    <property type="entry name" value="ESTERASE ESTD"/>
    <property type="match status" value="1"/>
</dbReference>
<dbReference type="InterPro" id="IPR053145">
    <property type="entry name" value="AB_hydrolase_Est10"/>
</dbReference>